<name>G0PA14_CAEBE</name>
<evidence type="ECO:0000256" key="1">
    <source>
        <dbReference type="SAM" id="MobiDB-lite"/>
    </source>
</evidence>
<dbReference type="HOGENOM" id="CLU_141819_0_0_1"/>
<accession>G0PA14</accession>
<evidence type="ECO:0000313" key="3">
    <source>
        <dbReference type="Proteomes" id="UP000008068"/>
    </source>
</evidence>
<organism evidence="3">
    <name type="scientific">Caenorhabditis brenneri</name>
    <name type="common">Nematode worm</name>
    <dbReference type="NCBI Taxonomy" id="135651"/>
    <lineage>
        <taxon>Eukaryota</taxon>
        <taxon>Metazoa</taxon>
        <taxon>Ecdysozoa</taxon>
        <taxon>Nematoda</taxon>
        <taxon>Chromadorea</taxon>
        <taxon>Rhabditida</taxon>
        <taxon>Rhabditina</taxon>
        <taxon>Rhabditomorpha</taxon>
        <taxon>Rhabditoidea</taxon>
        <taxon>Rhabditidae</taxon>
        <taxon>Peloderinae</taxon>
        <taxon>Caenorhabditis</taxon>
    </lineage>
</organism>
<protein>
    <submittedName>
        <fullName evidence="2">Uncharacterized protein</fullName>
    </submittedName>
</protein>
<gene>
    <name evidence="2" type="ORF">CAEBREN_19135</name>
</gene>
<dbReference type="EMBL" id="GL380163">
    <property type="protein sequence ID" value="EGT48816.1"/>
    <property type="molecule type" value="Genomic_DNA"/>
</dbReference>
<reference evidence="3" key="1">
    <citation type="submission" date="2011-07" db="EMBL/GenBank/DDBJ databases">
        <authorList>
            <consortium name="Caenorhabditis brenneri Sequencing and Analysis Consortium"/>
            <person name="Wilson R.K."/>
        </authorList>
    </citation>
    <scope>NUCLEOTIDE SEQUENCE [LARGE SCALE GENOMIC DNA]</scope>
    <source>
        <strain evidence="3">PB2801</strain>
    </source>
</reference>
<sequence>MGLLSFDFFEVYSGPTAGVAPILDGAPPLNPPPNLTPTANHQARIMQSCIEAITQKFLEASAAKEERINTHVERFVAAFTAPAITSQSAAAQNAGIVASQHVAAPEVAAQHVAAPEVAAAVVSALAVVRRRNVLAPVGDAGPPPTRERADEANRGGH</sequence>
<proteinExistence type="predicted"/>
<dbReference type="Proteomes" id="UP000008068">
    <property type="component" value="Unassembled WGS sequence"/>
</dbReference>
<feature type="region of interest" description="Disordered" evidence="1">
    <location>
        <begin position="135"/>
        <end position="157"/>
    </location>
</feature>
<evidence type="ECO:0000313" key="2">
    <source>
        <dbReference type="EMBL" id="EGT48816.1"/>
    </source>
</evidence>
<dbReference type="InParanoid" id="G0PA14"/>
<feature type="compositionally biased region" description="Basic and acidic residues" evidence="1">
    <location>
        <begin position="145"/>
        <end position="157"/>
    </location>
</feature>
<keyword evidence="3" id="KW-1185">Reference proteome</keyword>
<dbReference type="AlphaFoldDB" id="G0PA14"/>